<evidence type="ECO:0000256" key="1">
    <source>
        <dbReference type="SAM" id="MobiDB-lite"/>
    </source>
</evidence>
<dbReference type="Proteomes" id="UP000238390">
    <property type="component" value="Chromosome"/>
</dbReference>
<name>A0A2R3J193_9PSED</name>
<dbReference type="EMBL" id="CP027169">
    <property type="protein sequence ID" value="AVK07923.1"/>
    <property type="molecule type" value="Genomic_DNA"/>
</dbReference>
<sequence length="77" mass="8749">MIFAICKKCLGQRCIRQPRCSATSRATPWFRHMQAEPPGKKTKLPSLPSGPPSKDLALPMRRWFRPDQRQGQRTTGG</sequence>
<accession>A0A2R3J193</accession>
<organism evidence="2 3">
    <name type="scientific">Pseudomonas paraeruginosa</name>
    <dbReference type="NCBI Taxonomy" id="2994495"/>
    <lineage>
        <taxon>Bacteria</taxon>
        <taxon>Pseudomonadati</taxon>
        <taxon>Pseudomonadota</taxon>
        <taxon>Gammaproteobacteria</taxon>
        <taxon>Pseudomonadales</taxon>
        <taxon>Pseudomonadaceae</taxon>
        <taxon>Pseudomonas</taxon>
    </lineage>
</organism>
<feature type="compositionally biased region" description="Low complexity" evidence="1">
    <location>
        <begin position="44"/>
        <end position="56"/>
    </location>
</feature>
<evidence type="ECO:0000313" key="3">
    <source>
        <dbReference type="Proteomes" id="UP000238390"/>
    </source>
</evidence>
<reference evidence="2 3" key="1">
    <citation type="submission" date="2018-02" db="EMBL/GenBank/DDBJ databases">
        <title>FDA/CDC Antimicrobial Resistant Isolate Bank Genome Sequencing.</title>
        <authorList>
            <person name="Benahmed F.H."/>
            <person name="Lutgring J.D."/>
            <person name="Yoo B."/>
            <person name="Machado M."/>
            <person name="Brown A."/>
            <person name="McAllister G."/>
            <person name="Perry A."/>
            <person name="Halpin A.L."/>
            <person name="Vavikolanu K."/>
            <person name="Ott S."/>
            <person name="Zhao X."/>
            <person name="Tallon L.J."/>
            <person name="Sadzewicz L."/>
            <person name="Aluvathingal J."/>
            <person name="Nadendla S."/>
            <person name="Voskania-kordi A."/>
            <person name="Simonyan V."/>
            <person name="Patel J."/>
            <person name="Shawar R.M."/>
        </authorList>
    </citation>
    <scope>NUCLEOTIDE SEQUENCE [LARGE SCALE GENOMIC DNA]</scope>
    <source>
        <strain evidence="2 3">AR_0356</strain>
    </source>
</reference>
<evidence type="ECO:0000313" key="2">
    <source>
        <dbReference type="EMBL" id="AVK07923.1"/>
    </source>
</evidence>
<dbReference type="AlphaFoldDB" id="A0A2R3J193"/>
<protein>
    <submittedName>
        <fullName evidence="2">Uncharacterized protein</fullName>
    </submittedName>
</protein>
<feature type="region of interest" description="Disordered" evidence="1">
    <location>
        <begin position="31"/>
        <end position="77"/>
    </location>
</feature>
<keyword evidence="3" id="KW-1185">Reference proteome</keyword>
<proteinExistence type="predicted"/>
<gene>
    <name evidence="2" type="ORF">CSB93_4373</name>
</gene>